<accession>A0A1C7MQN0</accession>
<feature type="transmembrane region" description="Helical" evidence="5">
    <location>
        <begin position="23"/>
        <end position="45"/>
    </location>
</feature>
<evidence type="ECO:0000256" key="4">
    <source>
        <dbReference type="ARBA" id="ARBA00023136"/>
    </source>
</evidence>
<feature type="transmembrane region" description="Helical" evidence="5">
    <location>
        <begin position="168"/>
        <end position="192"/>
    </location>
</feature>
<feature type="transmembrane region" description="Helical" evidence="5">
    <location>
        <begin position="57"/>
        <end position="78"/>
    </location>
</feature>
<dbReference type="OMA" id="LMEVIGW"/>
<gene>
    <name evidence="6" type="ORF">A0H81_01090</name>
</gene>
<proteinExistence type="predicted"/>
<dbReference type="PANTHER" id="PTHR31465:SF9">
    <property type="entry name" value="SPHINGOID LONG-CHAIN BASE TRANSPORTER RSB1"/>
    <property type="match status" value="1"/>
</dbReference>
<evidence type="ECO:0000313" key="7">
    <source>
        <dbReference type="Proteomes" id="UP000092993"/>
    </source>
</evidence>
<dbReference type="GO" id="GO:0000324">
    <property type="term" value="C:fungal-type vacuole"/>
    <property type="evidence" value="ECO:0007669"/>
    <property type="project" value="TreeGrafter"/>
</dbReference>
<comment type="subcellular location">
    <subcellularLocation>
        <location evidence="1">Membrane</location>
        <topology evidence="1">Multi-pass membrane protein</topology>
    </subcellularLocation>
</comment>
<feature type="transmembrane region" description="Helical" evidence="5">
    <location>
        <begin position="134"/>
        <end position="156"/>
    </location>
</feature>
<keyword evidence="2 5" id="KW-0812">Transmembrane</keyword>
<dbReference type="GO" id="GO:0005886">
    <property type="term" value="C:plasma membrane"/>
    <property type="evidence" value="ECO:0007669"/>
    <property type="project" value="TreeGrafter"/>
</dbReference>
<dbReference type="STRING" id="5627.A0A1C7MQN0"/>
<protein>
    <submittedName>
        <fullName evidence="6">Uncharacterized protein C17G6.02c</fullName>
    </submittedName>
</protein>
<keyword evidence="3 5" id="KW-1133">Transmembrane helix</keyword>
<evidence type="ECO:0000313" key="6">
    <source>
        <dbReference type="EMBL" id="OBZ79181.1"/>
    </source>
</evidence>
<evidence type="ECO:0000256" key="1">
    <source>
        <dbReference type="ARBA" id="ARBA00004141"/>
    </source>
</evidence>
<keyword evidence="4 5" id="KW-0472">Membrane</keyword>
<evidence type="ECO:0000256" key="3">
    <source>
        <dbReference type="ARBA" id="ARBA00022989"/>
    </source>
</evidence>
<comment type="caution">
    <text evidence="6">The sequence shown here is derived from an EMBL/GenBank/DDBJ whole genome shotgun (WGS) entry which is preliminary data.</text>
</comment>
<organism evidence="6 7">
    <name type="scientific">Grifola frondosa</name>
    <name type="common">Maitake</name>
    <name type="synonym">Polyporus frondosus</name>
    <dbReference type="NCBI Taxonomy" id="5627"/>
    <lineage>
        <taxon>Eukaryota</taxon>
        <taxon>Fungi</taxon>
        <taxon>Dikarya</taxon>
        <taxon>Basidiomycota</taxon>
        <taxon>Agaricomycotina</taxon>
        <taxon>Agaricomycetes</taxon>
        <taxon>Polyporales</taxon>
        <taxon>Grifolaceae</taxon>
        <taxon>Grifola</taxon>
    </lineage>
</organism>
<sequence>MPGLNSTDPSSYRDSSGHIISPYYGYLPTRSVCMMFVALFGISTITHVVQATWTRKWWLLYTVCLAGSGEILGWSGRLWSSYSTLNQNPYLIQIVVTILAPTPLVAALFIIFSRITERMGTCYSRLSPRWYSRIFLTCDIIALFVQATGGGIAASSNTNSLSKLGSNIMLAGIVFQLVSLSIFSLFMAEYYFRYIHDRPVRSSDADSLSTVISFGPGREPLDLRLKLMIGGCAQVHSSCLSVPYTGRLNSPTVLVAALSRRKCTSTFSTEQWFFLRFGR</sequence>
<dbReference type="Proteomes" id="UP000092993">
    <property type="component" value="Unassembled WGS sequence"/>
</dbReference>
<dbReference type="EMBL" id="LUGG01000001">
    <property type="protein sequence ID" value="OBZ79181.1"/>
    <property type="molecule type" value="Genomic_DNA"/>
</dbReference>
<reference evidence="6 7" key="1">
    <citation type="submission" date="2016-03" db="EMBL/GenBank/DDBJ databases">
        <title>Whole genome sequencing of Grifola frondosa 9006-11.</title>
        <authorList>
            <person name="Min B."/>
            <person name="Park H."/>
            <person name="Kim J.-G."/>
            <person name="Cho H."/>
            <person name="Oh Y.-L."/>
            <person name="Kong W.-S."/>
            <person name="Choi I.-G."/>
        </authorList>
    </citation>
    <scope>NUCLEOTIDE SEQUENCE [LARGE SCALE GENOMIC DNA]</scope>
    <source>
        <strain evidence="6 7">9006-11</strain>
    </source>
</reference>
<dbReference type="Pfam" id="PF04479">
    <property type="entry name" value="RTA1"/>
    <property type="match status" value="1"/>
</dbReference>
<dbReference type="AlphaFoldDB" id="A0A1C7MQN0"/>
<dbReference type="OrthoDB" id="3358017at2759"/>
<evidence type="ECO:0000256" key="2">
    <source>
        <dbReference type="ARBA" id="ARBA00022692"/>
    </source>
</evidence>
<evidence type="ECO:0000256" key="5">
    <source>
        <dbReference type="SAM" id="Phobius"/>
    </source>
</evidence>
<name>A0A1C7MQN0_GRIFR</name>
<dbReference type="InterPro" id="IPR007568">
    <property type="entry name" value="RTA1"/>
</dbReference>
<feature type="transmembrane region" description="Helical" evidence="5">
    <location>
        <begin position="90"/>
        <end position="113"/>
    </location>
</feature>
<keyword evidence="7" id="KW-1185">Reference proteome</keyword>
<dbReference type="PANTHER" id="PTHR31465">
    <property type="entry name" value="PROTEIN RTA1-RELATED"/>
    <property type="match status" value="1"/>
</dbReference>